<dbReference type="InterPro" id="IPR017853">
    <property type="entry name" value="GH"/>
</dbReference>
<evidence type="ECO:0000256" key="2">
    <source>
        <dbReference type="ARBA" id="ARBA00023295"/>
    </source>
</evidence>
<evidence type="ECO:0000259" key="3">
    <source>
        <dbReference type="PROSITE" id="PS51764"/>
    </source>
</evidence>
<dbReference type="SUPFAM" id="SSF51445">
    <property type="entry name" value="(Trans)glycosidases"/>
    <property type="match status" value="1"/>
</dbReference>
<comment type="caution">
    <text evidence="4">The sequence shown here is derived from an EMBL/GenBank/DDBJ whole genome shotgun (WGS) entry which is preliminary data.</text>
</comment>
<proteinExistence type="predicted"/>
<protein>
    <submittedName>
        <fullName evidence="4">Glycoside hydrolase superfamily</fullName>
    </submittedName>
</protein>
<evidence type="ECO:0000313" key="4">
    <source>
        <dbReference type="EMBL" id="KAG5189577.1"/>
    </source>
</evidence>
<sequence>MLSPSRRRVLSGDPYCSSGKLYGAGICCSEACAACGTQNDGCASDAAGEGSCCADVITASELSCNQYGPPCIIDEERFAEPSTPADPWSIHRNSVVGVLTGPDKTVAEREAQYGMTFDAELIYQNVLYLNFTYLQDVMESGKKVQLVIEINDNLANIASGTYDTQLYNFGLEAAAYGRKISTRILHEINGDWYPWCAFAPGNSIDQFYEAFVRVVNALRGSGADLKIQLAYAAQNAAGYDNPFIDFFEPIKDYVDEVCVSAYNLCGDKYSENKPLRDIMGEWYKQVTWFTDLPICIAEMSSTGHCEGKPAWIADAWDTITNEFTQVRTINWFFENKIDLLNRDYDLNTSSDVQQFVDGFNNFKYATSRVRQ</sequence>
<dbReference type="PROSITE" id="PS51764">
    <property type="entry name" value="GH26"/>
    <property type="match status" value="1"/>
</dbReference>
<organism evidence="4 5">
    <name type="scientific">Tribonema minus</name>
    <dbReference type="NCBI Taxonomy" id="303371"/>
    <lineage>
        <taxon>Eukaryota</taxon>
        <taxon>Sar</taxon>
        <taxon>Stramenopiles</taxon>
        <taxon>Ochrophyta</taxon>
        <taxon>PX clade</taxon>
        <taxon>Xanthophyceae</taxon>
        <taxon>Tribonematales</taxon>
        <taxon>Tribonemataceae</taxon>
        <taxon>Tribonema</taxon>
    </lineage>
</organism>
<keyword evidence="5" id="KW-1185">Reference proteome</keyword>
<name>A0A835ZCD2_9STRA</name>
<keyword evidence="2" id="KW-0326">Glycosidase</keyword>
<dbReference type="AlphaFoldDB" id="A0A835ZCD2"/>
<evidence type="ECO:0000256" key="1">
    <source>
        <dbReference type="ARBA" id="ARBA00022801"/>
    </source>
</evidence>
<dbReference type="Proteomes" id="UP000664859">
    <property type="component" value="Unassembled WGS sequence"/>
</dbReference>
<dbReference type="GO" id="GO:0004553">
    <property type="term" value="F:hydrolase activity, hydrolyzing O-glycosyl compounds"/>
    <property type="evidence" value="ECO:0007669"/>
    <property type="project" value="InterPro"/>
</dbReference>
<dbReference type="Gene3D" id="3.20.20.80">
    <property type="entry name" value="Glycosidases"/>
    <property type="match status" value="1"/>
</dbReference>
<reference evidence="4" key="1">
    <citation type="submission" date="2021-02" db="EMBL/GenBank/DDBJ databases">
        <title>First Annotated Genome of the Yellow-green Alga Tribonema minus.</title>
        <authorList>
            <person name="Mahan K.M."/>
        </authorList>
    </citation>
    <scope>NUCLEOTIDE SEQUENCE</scope>
    <source>
        <strain evidence="4">UTEX B ZZ1240</strain>
    </source>
</reference>
<evidence type="ECO:0000313" key="5">
    <source>
        <dbReference type="Proteomes" id="UP000664859"/>
    </source>
</evidence>
<gene>
    <name evidence="4" type="ORF">JKP88DRAFT_301382</name>
</gene>
<accession>A0A835ZCD2</accession>
<dbReference type="EMBL" id="JAFCMP010000047">
    <property type="protein sequence ID" value="KAG5189577.1"/>
    <property type="molecule type" value="Genomic_DNA"/>
</dbReference>
<feature type="domain" description="GH26" evidence="3">
    <location>
        <begin position="57"/>
        <end position="368"/>
    </location>
</feature>
<dbReference type="InterPro" id="IPR022790">
    <property type="entry name" value="GH26_dom"/>
</dbReference>
<keyword evidence="1 4" id="KW-0378">Hydrolase</keyword>